<gene>
    <name evidence="7" type="ORF">DW322_04190</name>
</gene>
<reference evidence="7 8" key="1">
    <citation type="submission" date="2018-07" db="EMBL/GenBank/DDBJ databases">
        <title>Genome sequence of Rhodococcus rhodnii ATCC 35071 from Rhodnius prolixus.</title>
        <authorList>
            <person name="Patel V."/>
            <person name="Vogel K.J."/>
        </authorList>
    </citation>
    <scope>NUCLEOTIDE SEQUENCE [LARGE SCALE GENOMIC DNA]</scope>
    <source>
        <strain evidence="7 8">ATCC 35071</strain>
    </source>
</reference>
<dbReference type="RefSeq" id="WP_010840448.1">
    <property type="nucleotide sequence ID" value="NZ_QRCM01000001.1"/>
</dbReference>
<keyword evidence="5 6" id="KW-0472">Membrane</keyword>
<dbReference type="Gene3D" id="1.20.1260.100">
    <property type="entry name" value="TspO/MBR protein"/>
    <property type="match status" value="1"/>
</dbReference>
<comment type="caution">
    <text evidence="7">The sequence shown here is derived from an EMBL/GenBank/DDBJ whole genome shotgun (WGS) entry which is preliminary data.</text>
</comment>
<feature type="transmembrane region" description="Helical" evidence="6">
    <location>
        <begin position="123"/>
        <end position="146"/>
    </location>
</feature>
<evidence type="ECO:0000256" key="3">
    <source>
        <dbReference type="ARBA" id="ARBA00022692"/>
    </source>
</evidence>
<keyword evidence="4 6" id="KW-1133">Transmembrane helix</keyword>
<evidence type="ECO:0000313" key="7">
    <source>
        <dbReference type="EMBL" id="TXG89567.1"/>
    </source>
</evidence>
<feature type="transmembrane region" description="Helical" evidence="6">
    <location>
        <begin position="67"/>
        <end position="88"/>
    </location>
</feature>
<keyword evidence="3 6" id="KW-0812">Transmembrane</keyword>
<feature type="transmembrane region" description="Helical" evidence="6">
    <location>
        <begin position="21"/>
        <end position="47"/>
    </location>
</feature>
<comment type="similarity">
    <text evidence="2">Belongs to the TspO/BZRP family.</text>
</comment>
<feature type="transmembrane region" description="Helical" evidence="6">
    <location>
        <begin position="100"/>
        <end position="117"/>
    </location>
</feature>
<sequence>MSERAVSDRTSPPESRDTVRVVGVFVAAVLAIAGSFVGSGAVVGTPVSEAAGGLFQPSSTAVAPASPAFSIWTVVYIGFVAYAILQALPAYRRDPRQRAVGWWAAAAMLLNAVWILAVQLDALWVSAVVIVVLLLTLLRVFTILVATRPAAGTSPIEATVVDGTMNLYLGWVCVAVVANLAAALASVSPELGLGAEPWAIVVLVVVAIVGVVLAVAGRGRLAVAAAIAWGLVWIAVARLDEETFPSTPVAVTAIAVAVVVVGATVALRVSSLRRRA</sequence>
<dbReference type="PANTHER" id="PTHR33802:SF1">
    <property type="entry name" value="XK-RELATED PROTEIN"/>
    <property type="match status" value="1"/>
</dbReference>
<name>A0A6P2C9Y8_9NOCA</name>
<organism evidence="7 8">
    <name type="scientific">Rhodococcus rhodnii</name>
    <dbReference type="NCBI Taxonomy" id="38312"/>
    <lineage>
        <taxon>Bacteria</taxon>
        <taxon>Bacillati</taxon>
        <taxon>Actinomycetota</taxon>
        <taxon>Actinomycetes</taxon>
        <taxon>Mycobacteriales</taxon>
        <taxon>Nocardiaceae</taxon>
        <taxon>Rhodococcus</taxon>
    </lineage>
</organism>
<evidence type="ECO:0000256" key="6">
    <source>
        <dbReference type="SAM" id="Phobius"/>
    </source>
</evidence>
<evidence type="ECO:0000256" key="2">
    <source>
        <dbReference type="ARBA" id="ARBA00007524"/>
    </source>
</evidence>
<proteinExistence type="inferred from homology"/>
<evidence type="ECO:0000313" key="8">
    <source>
        <dbReference type="Proteomes" id="UP000471120"/>
    </source>
</evidence>
<feature type="transmembrane region" description="Helical" evidence="6">
    <location>
        <begin position="198"/>
        <end position="216"/>
    </location>
</feature>
<feature type="transmembrane region" description="Helical" evidence="6">
    <location>
        <begin position="167"/>
        <end position="186"/>
    </location>
</feature>
<evidence type="ECO:0000256" key="4">
    <source>
        <dbReference type="ARBA" id="ARBA00022989"/>
    </source>
</evidence>
<dbReference type="InterPro" id="IPR038330">
    <property type="entry name" value="TspO/MBR-related_sf"/>
</dbReference>
<evidence type="ECO:0000256" key="1">
    <source>
        <dbReference type="ARBA" id="ARBA00004141"/>
    </source>
</evidence>
<feature type="transmembrane region" description="Helical" evidence="6">
    <location>
        <begin position="221"/>
        <end position="237"/>
    </location>
</feature>
<feature type="transmembrane region" description="Helical" evidence="6">
    <location>
        <begin position="249"/>
        <end position="269"/>
    </location>
</feature>
<dbReference type="InterPro" id="IPR004307">
    <property type="entry name" value="TspO_MBR"/>
</dbReference>
<dbReference type="Proteomes" id="UP000471120">
    <property type="component" value="Unassembled WGS sequence"/>
</dbReference>
<dbReference type="EMBL" id="QRCM01000001">
    <property type="protein sequence ID" value="TXG89567.1"/>
    <property type="molecule type" value="Genomic_DNA"/>
</dbReference>
<dbReference type="PANTHER" id="PTHR33802">
    <property type="entry name" value="SI:CH211-161H7.5-RELATED"/>
    <property type="match status" value="1"/>
</dbReference>
<dbReference type="Pfam" id="PF03073">
    <property type="entry name" value="TspO_MBR"/>
    <property type="match status" value="1"/>
</dbReference>
<protein>
    <submittedName>
        <fullName evidence="7">Tryptophan-rich sensory protein</fullName>
    </submittedName>
</protein>
<evidence type="ECO:0000256" key="5">
    <source>
        <dbReference type="ARBA" id="ARBA00023136"/>
    </source>
</evidence>
<comment type="subcellular location">
    <subcellularLocation>
        <location evidence="1">Membrane</location>
        <topology evidence="1">Multi-pass membrane protein</topology>
    </subcellularLocation>
</comment>
<accession>A0A6P2C9Y8</accession>
<dbReference type="GO" id="GO:0016020">
    <property type="term" value="C:membrane"/>
    <property type="evidence" value="ECO:0007669"/>
    <property type="project" value="UniProtKB-SubCell"/>
</dbReference>
<dbReference type="AlphaFoldDB" id="A0A6P2C9Y8"/>